<dbReference type="EC" id="2.4.1.227" evidence="10"/>
<keyword evidence="1 10" id="KW-1003">Cell membrane</keyword>
<comment type="function">
    <text evidence="10">Cell wall formation. Catalyzes the transfer of a GlcNAc subunit on undecaprenyl-pyrophosphoryl-MurNAc-pentapeptide (lipid intermediate I) to form undecaprenyl-pyrophosphoryl-MurNAc-(pentapeptide)GlcNAc (lipid intermediate II).</text>
</comment>
<dbReference type="GO" id="GO:0008360">
    <property type="term" value="P:regulation of cell shape"/>
    <property type="evidence" value="ECO:0007669"/>
    <property type="project" value="UniProtKB-KW"/>
</dbReference>
<dbReference type="GO" id="GO:0051991">
    <property type="term" value="F:UDP-N-acetyl-D-glucosamine:N-acetylmuramoyl-L-alanyl-D-glutamyl-meso-2,6-diaminopimelyl-D-alanyl-D-alanine-diphosphoundecaprenol 4-beta-N-acetylglucosaminlytransferase activity"/>
    <property type="evidence" value="ECO:0007669"/>
    <property type="project" value="RHEA"/>
</dbReference>
<keyword evidence="3 10" id="KW-0328">Glycosyltransferase</keyword>
<comment type="catalytic activity">
    <reaction evidence="10">
        <text>di-trans,octa-cis-undecaprenyl diphospho-N-acetyl-alpha-D-muramoyl-L-alanyl-D-glutamyl-meso-2,6-diaminopimeloyl-D-alanyl-D-alanine + UDP-N-acetyl-alpha-D-glucosamine = di-trans,octa-cis-undecaprenyl diphospho-[N-acetyl-alpha-D-glucosaminyl-(1-&gt;4)]-N-acetyl-alpha-D-muramoyl-L-alanyl-D-glutamyl-meso-2,6-diaminopimeloyl-D-alanyl-D-alanine + UDP + H(+)</text>
        <dbReference type="Rhea" id="RHEA:31227"/>
        <dbReference type="ChEBI" id="CHEBI:15378"/>
        <dbReference type="ChEBI" id="CHEBI:57705"/>
        <dbReference type="ChEBI" id="CHEBI:58223"/>
        <dbReference type="ChEBI" id="CHEBI:61387"/>
        <dbReference type="ChEBI" id="CHEBI:61388"/>
        <dbReference type="EC" id="2.4.1.227"/>
    </reaction>
</comment>
<comment type="pathway">
    <text evidence="10">Cell wall biogenesis; peptidoglycan biosynthesis.</text>
</comment>
<dbReference type="EMBL" id="MHJU01000009">
    <property type="protein sequence ID" value="OGY73623.1"/>
    <property type="molecule type" value="Genomic_DNA"/>
</dbReference>
<dbReference type="PANTHER" id="PTHR21015:SF22">
    <property type="entry name" value="GLYCOSYLTRANSFERASE"/>
    <property type="match status" value="1"/>
</dbReference>
<keyword evidence="8 10" id="KW-0131">Cell cycle</keyword>
<dbReference type="AlphaFoldDB" id="A0A1G2A9N6"/>
<evidence type="ECO:0000313" key="14">
    <source>
        <dbReference type="Proteomes" id="UP000178315"/>
    </source>
</evidence>
<evidence type="ECO:0000259" key="11">
    <source>
        <dbReference type="Pfam" id="PF03033"/>
    </source>
</evidence>
<proteinExistence type="inferred from homology"/>
<dbReference type="SUPFAM" id="SSF53756">
    <property type="entry name" value="UDP-Glycosyltransferase/glycogen phosphorylase"/>
    <property type="match status" value="1"/>
</dbReference>
<feature type="domain" description="Glycosyl transferase family 28 C-terminal" evidence="12">
    <location>
        <begin position="190"/>
        <end position="334"/>
    </location>
</feature>
<sequence>MRILFVGGGTLGSVSPLIAIFEDLQKSDARVECLWVGTKNGPERAFIAGYNITYRAIPAGKLRRYFSFKNFADILFVFQGFCKSVLILINFRPDIIIGAGSFVQVPILLAAKCFFRKTKIIIHQQDITPGLANRLSAKWAHVITVSTEQSLNHFQRTKSVFTGNPYRKEIAKGDISRAFDIFKLEPKIPTILVLGGGSGAVAINKLLTRAIPKLAIFCQIIHLTGTNKEDGAPKNISRYHAYEFLTSFLKDAYAVADLVISRAGFATITELAALAKPSIIIPIPDTHQEENALWLSKNRAAVIMPQKTLTPNKLSKGVREIIENKEESFRLSSNISTILPKDSNEKFLQVMIATLEHGIRVKKW</sequence>
<gene>
    <name evidence="10" type="primary">murG</name>
    <name evidence="13" type="ORF">A3H61_00325</name>
</gene>
<feature type="domain" description="Glycosyltransferase family 28 N-terminal" evidence="11">
    <location>
        <begin position="3"/>
        <end position="142"/>
    </location>
</feature>
<evidence type="ECO:0000256" key="8">
    <source>
        <dbReference type="ARBA" id="ARBA00023306"/>
    </source>
</evidence>
<evidence type="ECO:0000256" key="3">
    <source>
        <dbReference type="ARBA" id="ARBA00022676"/>
    </source>
</evidence>
<evidence type="ECO:0000256" key="4">
    <source>
        <dbReference type="ARBA" id="ARBA00022679"/>
    </source>
</evidence>
<accession>A0A1G2A9N6</accession>
<dbReference type="InterPro" id="IPR007235">
    <property type="entry name" value="Glyco_trans_28_C"/>
</dbReference>
<dbReference type="Gene3D" id="3.40.50.2000">
    <property type="entry name" value="Glycogen Phosphorylase B"/>
    <property type="match status" value="2"/>
</dbReference>
<evidence type="ECO:0000256" key="2">
    <source>
        <dbReference type="ARBA" id="ARBA00022618"/>
    </source>
</evidence>
<dbReference type="Pfam" id="PF03033">
    <property type="entry name" value="Glyco_transf_28"/>
    <property type="match status" value="1"/>
</dbReference>
<evidence type="ECO:0000259" key="12">
    <source>
        <dbReference type="Pfam" id="PF04101"/>
    </source>
</evidence>
<dbReference type="UniPathway" id="UPA00219"/>
<comment type="caution">
    <text evidence="13">The sequence shown here is derived from an EMBL/GenBank/DDBJ whole genome shotgun (WGS) entry which is preliminary data.</text>
</comment>
<dbReference type="CDD" id="cd03785">
    <property type="entry name" value="GT28_MurG"/>
    <property type="match status" value="1"/>
</dbReference>
<comment type="subcellular location">
    <subcellularLocation>
        <location evidence="10">Cell membrane</location>
        <topology evidence="10">Peripheral membrane protein</topology>
        <orientation evidence="10">Cytoplasmic side</orientation>
    </subcellularLocation>
</comment>
<dbReference type="InterPro" id="IPR006009">
    <property type="entry name" value="GlcNAc_MurG"/>
</dbReference>
<evidence type="ECO:0000256" key="1">
    <source>
        <dbReference type="ARBA" id="ARBA00022475"/>
    </source>
</evidence>
<dbReference type="Pfam" id="PF04101">
    <property type="entry name" value="Glyco_tran_28_C"/>
    <property type="match status" value="1"/>
</dbReference>
<dbReference type="GO" id="GO:0005975">
    <property type="term" value="P:carbohydrate metabolic process"/>
    <property type="evidence" value="ECO:0007669"/>
    <property type="project" value="InterPro"/>
</dbReference>
<dbReference type="GO" id="GO:0071555">
    <property type="term" value="P:cell wall organization"/>
    <property type="evidence" value="ECO:0007669"/>
    <property type="project" value="UniProtKB-KW"/>
</dbReference>
<keyword evidence="6 10" id="KW-0573">Peptidoglycan synthesis</keyword>
<dbReference type="InterPro" id="IPR004276">
    <property type="entry name" value="GlycoTrans_28_N"/>
</dbReference>
<comment type="similarity">
    <text evidence="10">Belongs to the glycosyltransferase 28 family. MurG subfamily.</text>
</comment>
<organism evidence="13 14">
    <name type="scientific">Candidatus Jacksonbacteria bacterium RIFCSPLOWO2_02_FULL_44_20</name>
    <dbReference type="NCBI Taxonomy" id="1798460"/>
    <lineage>
        <taxon>Bacteria</taxon>
        <taxon>Candidatus Jacksoniibacteriota</taxon>
    </lineage>
</organism>
<dbReference type="GO" id="GO:0051301">
    <property type="term" value="P:cell division"/>
    <property type="evidence" value="ECO:0007669"/>
    <property type="project" value="UniProtKB-KW"/>
</dbReference>
<evidence type="ECO:0000256" key="6">
    <source>
        <dbReference type="ARBA" id="ARBA00022984"/>
    </source>
</evidence>
<evidence type="ECO:0000256" key="5">
    <source>
        <dbReference type="ARBA" id="ARBA00022960"/>
    </source>
</evidence>
<keyword evidence="4 10" id="KW-0808">Transferase</keyword>
<dbReference type="PANTHER" id="PTHR21015">
    <property type="entry name" value="UDP-N-ACETYLGLUCOSAMINE--N-ACETYLMURAMYL-(PENTAPEPTIDE) PYROPHOSPHORYL-UNDECAPRENOL N-ACETYLGLUCOSAMINE TRANSFERASE 1"/>
    <property type="match status" value="1"/>
</dbReference>
<keyword evidence="9 10" id="KW-0961">Cell wall biogenesis/degradation</keyword>
<evidence type="ECO:0000256" key="10">
    <source>
        <dbReference type="HAMAP-Rule" id="MF_00033"/>
    </source>
</evidence>
<dbReference type="GO" id="GO:0009252">
    <property type="term" value="P:peptidoglycan biosynthetic process"/>
    <property type="evidence" value="ECO:0007669"/>
    <property type="project" value="UniProtKB-UniRule"/>
</dbReference>
<keyword evidence="7 10" id="KW-0472">Membrane</keyword>
<keyword evidence="2 10" id="KW-0132">Cell division</keyword>
<feature type="binding site" evidence="10">
    <location>
        <position position="167"/>
    </location>
    <ligand>
        <name>UDP-N-acetyl-alpha-D-glucosamine</name>
        <dbReference type="ChEBI" id="CHEBI:57705"/>
    </ligand>
</feature>
<dbReference type="GO" id="GO:0050511">
    <property type="term" value="F:undecaprenyldiphospho-muramoylpentapeptide beta-N-acetylglucosaminyltransferase activity"/>
    <property type="evidence" value="ECO:0007669"/>
    <property type="project" value="UniProtKB-UniRule"/>
</dbReference>
<keyword evidence="5 10" id="KW-0133">Cell shape</keyword>
<dbReference type="Proteomes" id="UP000178315">
    <property type="component" value="Unassembled WGS sequence"/>
</dbReference>
<protein>
    <recommendedName>
        <fullName evidence="10">UDP-N-acetylglucosamine--N-acetylmuramyl-(pentapeptide) pyrophosphoryl-undecaprenol N-acetylglucosamine transferase</fullName>
        <ecNumber evidence="10">2.4.1.227</ecNumber>
    </recommendedName>
    <alternativeName>
        <fullName evidence="10">Undecaprenyl-PP-MurNAc-pentapeptide-UDPGlcNAc GlcNAc transferase</fullName>
    </alternativeName>
</protein>
<name>A0A1G2A9N6_9BACT</name>
<evidence type="ECO:0000256" key="9">
    <source>
        <dbReference type="ARBA" id="ARBA00023316"/>
    </source>
</evidence>
<dbReference type="GO" id="GO:0005886">
    <property type="term" value="C:plasma membrane"/>
    <property type="evidence" value="ECO:0007669"/>
    <property type="project" value="UniProtKB-SubCell"/>
</dbReference>
<reference evidence="13 14" key="1">
    <citation type="journal article" date="2016" name="Nat. Commun.">
        <title>Thousands of microbial genomes shed light on interconnected biogeochemical processes in an aquifer system.</title>
        <authorList>
            <person name="Anantharaman K."/>
            <person name="Brown C.T."/>
            <person name="Hug L.A."/>
            <person name="Sharon I."/>
            <person name="Castelle C.J."/>
            <person name="Probst A.J."/>
            <person name="Thomas B.C."/>
            <person name="Singh A."/>
            <person name="Wilkins M.J."/>
            <person name="Karaoz U."/>
            <person name="Brodie E.L."/>
            <person name="Williams K.H."/>
            <person name="Hubbard S.S."/>
            <person name="Banfield J.F."/>
        </authorList>
    </citation>
    <scope>NUCLEOTIDE SEQUENCE [LARGE SCALE GENOMIC DNA]</scope>
</reference>
<dbReference type="HAMAP" id="MF_00033">
    <property type="entry name" value="MurG"/>
    <property type="match status" value="1"/>
</dbReference>
<evidence type="ECO:0000256" key="7">
    <source>
        <dbReference type="ARBA" id="ARBA00023136"/>
    </source>
</evidence>
<evidence type="ECO:0000313" key="13">
    <source>
        <dbReference type="EMBL" id="OGY73623.1"/>
    </source>
</evidence>
<feature type="binding site" evidence="10">
    <location>
        <position position="288"/>
    </location>
    <ligand>
        <name>UDP-N-acetyl-alpha-D-glucosamine</name>
        <dbReference type="ChEBI" id="CHEBI:57705"/>
    </ligand>
</feature>
<comment type="caution">
    <text evidence="10">Lacks conserved residue(s) required for the propagation of feature annotation.</text>
</comment>